<comment type="caution">
    <text evidence="2">The sequence shown here is derived from an EMBL/GenBank/DDBJ whole genome shotgun (WGS) entry which is preliminary data.</text>
</comment>
<sequence length="156" mass="18469">MRYLLTPITMFIWYLLTYLGLYYGMVLMLWMFSLSWIWLIIGYTFLIGIISFLVNSLPALINYLILKFYRLNWFSIIAHSIAGLLGIIYFYYFIYQNPPTMVSGNESIPMLKALWNQSWLKTILLIIPFIGLQLGLIYQGIFSPITMKLEEKENEY</sequence>
<dbReference type="Proteomes" id="UP000001601">
    <property type="component" value="Unassembled WGS sequence"/>
</dbReference>
<reference evidence="2 3" key="1">
    <citation type="journal article" date="2007" name="Nature">
        <title>Light stimulates growth of proteorhodopsin-containing marine Flavobacteria.</title>
        <authorList>
            <person name="Gomez-Consarnau L."/>
            <person name="Gonzalez J.M."/>
            <person name="Coll-Llado M."/>
            <person name="Gourdon P."/>
            <person name="Pascher T."/>
            <person name="Neutze R."/>
            <person name="Pedros-Alio C."/>
            <person name="Pinhassi J."/>
        </authorList>
    </citation>
    <scope>NUCLEOTIDE SEQUENCE [LARGE SCALE GENOMIC DNA]</scope>
    <source>
        <strain evidence="2 3">MED217</strain>
    </source>
</reference>
<dbReference type="HOGENOM" id="CLU_1684403_0_0_10"/>
<protein>
    <submittedName>
        <fullName evidence="2">Uncharacterized protein</fullName>
    </submittedName>
</protein>
<feature type="transmembrane region" description="Helical" evidence="1">
    <location>
        <begin position="12"/>
        <end position="30"/>
    </location>
</feature>
<keyword evidence="1" id="KW-0472">Membrane</keyword>
<dbReference type="EMBL" id="AANC01000006">
    <property type="protein sequence ID" value="EAQ48830.1"/>
    <property type="molecule type" value="Genomic_DNA"/>
</dbReference>
<keyword evidence="1" id="KW-0812">Transmembrane</keyword>
<dbReference type="OrthoDB" id="1439108at2"/>
<evidence type="ECO:0000256" key="1">
    <source>
        <dbReference type="SAM" id="Phobius"/>
    </source>
</evidence>
<accession>A3XNN8</accession>
<keyword evidence="3" id="KW-1185">Reference proteome</keyword>
<evidence type="ECO:0000313" key="3">
    <source>
        <dbReference type="Proteomes" id="UP000001601"/>
    </source>
</evidence>
<keyword evidence="1" id="KW-1133">Transmembrane helix</keyword>
<dbReference type="AlphaFoldDB" id="A3XNN8"/>
<organism evidence="2 3">
    <name type="scientific">Leeuwenhoekiella blandensis (strain CECT 7118 / CCUG 51940 / KCTC 22103 / MED217)</name>
    <name type="common">Flavobacterium sp. (strain MED217)</name>
    <dbReference type="NCBI Taxonomy" id="398720"/>
    <lineage>
        <taxon>Bacteria</taxon>
        <taxon>Pseudomonadati</taxon>
        <taxon>Bacteroidota</taxon>
        <taxon>Flavobacteriia</taxon>
        <taxon>Flavobacteriales</taxon>
        <taxon>Flavobacteriaceae</taxon>
        <taxon>Leeuwenhoekiella</taxon>
    </lineage>
</organism>
<evidence type="ECO:0000313" key="2">
    <source>
        <dbReference type="EMBL" id="EAQ48830.1"/>
    </source>
</evidence>
<proteinExistence type="predicted"/>
<feature type="transmembrane region" description="Helical" evidence="1">
    <location>
        <begin position="73"/>
        <end position="94"/>
    </location>
</feature>
<feature type="transmembrane region" description="Helical" evidence="1">
    <location>
        <begin position="36"/>
        <end position="61"/>
    </location>
</feature>
<name>A3XNN8_LEEBM</name>
<feature type="transmembrane region" description="Helical" evidence="1">
    <location>
        <begin position="119"/>
        <end position="138"/>
    </location>
</feature>
<dbReference type="RefSeq" id="WP_009780327.1">
    <property type="nucleotide sequence ID" value="NZ_CH672395.1"/>
</dbReference>
<gene>
    <name evidence="2" type="ORF">MED217_09787</name>
</gene>